<name>A0ABZ3EF33_9STAP</name>
<evidence type="ECO:0000313" key="2">
    <source>
        <dbReference type="Proteomes" id="UP001436297"/>
    </source>
</evidence>
<keyword evidence="2" id="KW-1185">Reference proteome</keyword>
<evidence type="ECO:0000313" key="1">
    <source>
        <dbReference type="EMBL" id="XAF70977.1"/>
    </source>
</evidence>
<accession>A0ABZ3EF33</accession>
<reference evidence="1 2" key="1">
    <citation type="journal article" date="2024" name="Pathogens">
        <title>Staphylococcus hsinchuensis sp. nov., Isolated from Soymilk.</title>
        <authorList>
            <person name="Wang Y.T."/>
            <person name="Lin Y.C."/>
            <person name="Hsieh Y.H."/>
            <person name="Lin Y.T."/>
            <person name="Hamada M."/>
            <person name="Chen C.C."/>
            <person name="Liou J.S."/>
            <person name="Lee A.Y."/>
            <person name="Zhang W.L."/>
            <person name="Chen Y.T."/>
            <person name="Huang C.H."/>
        </authorList>
    </citation>
    <scope>NUCLEOTIDE SEQUENCE [LARGE SCALE GENOMIC DNA]</scope>
    <source>
        <strain evidence="1 2">H164</strain>
    </source>
</reference>
<proteinExistence type="predicted"/>
<sequence>MFMIIRYSRGNTLFYLRNNSNDPIYSRVVAMPDYQYKESVSIFAEKLTKHVDATINSVRFIVLEMNHLEQSNIDDIDEVRDYLEDSLNTQVIMTNDIMEFDYDMYLAKS</sequence>
<organism evidence="1 2">
    <name type="scientific">Staphylococcus hsinchuensis</name>
    <dbReference type="NCBI Taxonomy" id="3051183"/>
    <lineage>
        <taxon>Bacteria</taxon>
        <taxon>Bacillati</taxon>
        <taxon>Bacillota</taxon>
        <taxon>Bacilli</taxon>
        <taxon>Bacillales</taxon>
        <taxon>Staphylococcaceae</taxon>
        <taxon>Staphylococcus</taxon>
    </lineage>
</organism>
<dbReference type="Proteomes" id="UP001436297">
    <property type="component" value="Chromosome"/>
</dbReference>
<dbReference type="EMBL" id="CP128355">
    <property type="protein sequence ID" value="XAF70977.1"/>
    <property type="molecule type" value="Genomic_DNA"/>
</dbReference>
<gene>
    <name evidence="1" type="ORF">QQM35_02320</name>
</gene>
<protein>
    <submittedName>
        <fullName evidence="1">Uncharacterized protein</fullName>
    </submittedName>
</protein>
<dbReference type="RefSeq" id="WP_251517154.1">
    <property type="nucleotide sequence ID" value="NZ_CP128355.1"/>
</dbReference>